<proteinExistence type="predicted"/>
<organism evidence="1">
    <name type="scientific">freshwater metagenome</name>
    <dbReference type="NCBI Taxonomy" id="449393"/>
    <lineage>
        <taxon>unclassified sequences</taxon>
        <taxon>metagenomes</taxon>
        <taxon>ecological metagenomes</taxon>
    </lineage>
</organism>
<dbReference type="EMBL" id="CAEZYS010000107">
    <property type="protein sequence ID" value="CAB4739506.1"/>
    <property type="molecule type" value="Genomic_DNA"/>
</dbReference>
<accession>A0A6J6SX63</accession>
<dbReference type="EMBL" id="CAFBNP010000083">
    <property type="protein sequence ID" value="CAB4953756.1"/>
    <property type="molecule type" value="Genomic_DNA"/>
</dbReference>
<sequence>MIKLFLLLISTGVLGYFIFRISKRGISKKYDRKPENAWSALNDGIDPTA</sequence>
<protein>
    <submittedName>
        <fullName evidence="1">Unannotated protein</fullName>
    </submittedName>
</protein>
<gene>
    <name evidence="1" type="ORF">UFOPK2782_00829</name>
    <name evidence="2" type="ORF">UFOPK3828_00534</name>
</gene>
<dbReference type="AlphaFoldDB" id="A0A6J6SX63"/>
<evidence type="ECO:0000313" key="1">
    <source>
        <dbReference type="EMBL" id="CAB4739506.1"/>
    </source>
</evidence>
<evidence type="ECO:0000313" key="2">
    <source>
        <dbReference type="EMBL" id="CAB4953756.1"/>
    </source>
</evidence>
<name>A0A6J6SX63_9ZZZZ</name>
<reference evidence="1" key="1">
    <citation type="submission" date="2020-05" db="EMBL/GenBank/DDBJ databases">
        <authorList>
            <person name="Chiriac C."/>
            <person name="Salcher M."/>
            <person name="Ghai R."/>
            <person name="Kavagutti S V."/>
        </authorList>
    </citation>
    <scope>NUCLEOTIDE SEQUENCE</scope>
</reference>